<accession>A0ABQ9MNF7</accession>
<keyword evidence="2" id="KW-1185">Reference proteome</keyword>
<dbReference type="PANTHER" id="PTHR35096:SF14">
    <property type="match status" value="1"/>
</dbReference>
<organism evidence="1 2">
    <name type="scientific">Hevea brasiliensis</name>
    <name type="common">Para rubber tree</name>
    <name type="synonym">Siphonia brasiliensis</name>
    <dbReference type="NCBI Taxonomy" id="3981"/>
    <lineage>
        <taxon>Eukaryota</taxon>
        <taxon>Viridiplantae</taxon>
        <taxon>Streptophyta</taxon>
        <taxon>Embryophyta</taxon>
        <taxon>Tracheophyta</taxon>
        <taxon>Spermatophyta</taxon>
        <taxon>Magnoliopsida</taxon>
        <taxon>eudicotyledons</taxon>
        <taxon>Gunneridae</taxon>
        <taxon>Pentapetalae</taxon>
        <taxon>rosids</taxon>
        <taxon>fabids</taxon>
        <taxon>Malpighiales</taxon>
        <taxon>Euphorbiaceae</taxon>
        <taxon>Crotonoideae</taxon>
        <taxon>Micrandreae</taxon>
        <taxon>Hevea</taxon>
    </lineage>
</organism>
<dbReference type="Proteomes" id="UP001174677">
    <property type="component" value="Chromosome 4"/>
</dbReference>
<reference evidence="1" key="1">
    <citation type="journal article" date="2023" name="Plant Biotechnol. J.">
        <title>Chromosome-level wild Hevea brasiliensis genome provides new tools for genomic-assisted breeding and valuable loci to elevate rubber yield.</title>
        <authorList>
            <person name="Cheng H."/>
            <person name="Song X."/>
            <person name="Hu Y."/>
            <person name="Wu T."/>
            <person name="Yang Q."/>
            <person name="An Z."/>
            <person name="Feng S."/>
            <person name="Deng Z."/>
            <person name="Wu W."/>
            <person name="Zeng X."/>
            <person name="Tu M."/>
            <person name="Wang X."/>
            <person name="Huang H."/>
        </authorList>
    </citation>
    <scope>NUCLEOTIDE SEQUENCE</scope>
    <source>
        <strain evidence="1">MT/VB/25A 57/8</strain>
    </source>
</reference>
<comment type="caution">
    <text evidence="1">The sequence shown here is derived from an EMBL/GenBank/DDBJ whole genome shotgun (WGS) entry which is preliminary data.</text>
</comment>
<protein>
    <submittedName>
        <fullName evidence="1">Uncharacterized protein</fullName>
    </submittedName>
</protein>
<gene>
    <name evidence="1" type="ORF">P3X46_005861</name>
</gene>
<name>A0ABQ9MNF7_HEVBR</name>
<proteinExistence type="predicted"/>
<dbReference type="EMBL" id="JARPOI010000004">
    <property type="protein sequence ID" value="KAJ9181807.1"/>
    <property type="molecule type" value="Genomic_DNA"/>
</dbReference>
<evidence type="ECO:0000313" key="2">
    <source>
        <dbReference type="Proteomes" id="UP001174677"/>
    </source>
</evidence>
<sequence length="181" mass="20646">MGRETKRTISLEGYQHFLENPYDEARPKPCVFLLFPFNDSVLSQRNMYDALSAIDLMKPQRSTLKDKLWPYDSSLSLDQMKEDLETLNWQECPVQSIETISQLESSGGSDVVSKSLPMSSFEISRKRRRSKRMRNIADNGTAARCNIPPVLTWLAPMVLVQEQLSMIPPCLWISTAGISEE</sequence>
<dbReference type="PANTHER" id="PTHR35096">
    <property type="entry name" value="BNAA08G28570D PROTEIN"/>
    <property type="match status" value="1"/>
</dbReference>
<evidence type="ECO:0000313" key="1">
    <source>
        <dbReference type="EMBL" id="KAJ9181807.1"/>
    </source>
</evidence>